<dbReference type="OrthoDB" id="63112at2759"/>
<dbReference type="Proteomes" id="UP000700334">
    <property type="component" value="Unassembled WGS sequence"/>
</dbReference>
<gene>
    <name evidence="1" type="ORF">J0S82_017739</name>
</gene>
<proteinExistence type="predicted"/>
<dbReference type="EMBL" id="JAGFMF010011380">
    <property type="protein sequence ID" value="KAG8524761.1"/>
    <property type="molecule type" value="Genomic_DNA"/>
</dbReference>
<feature type="non-terminal residue" evidence="1">
    <location>
        <position position="206"/>
    </location>
</feature>
<comment type="caution">
    <text evidence="1">The sequence shown here is derived from an EMBL/GenBank/DDBJ whole genome shotgun (WGS) entry which is preliminary data.</text>
</comment>
<evidence type="ECO:0000313" key="2">
    <source>
        <dbReference type="Proteomes" id="UP000700334"/>
    </source>
</evidence>
<name>A0A8J6AUL9_GALPY</name>
<keyword evidence="2" id="KW-1185">Reference proteome</keyword>
<reference evidence="1" key="1">
    <citation type="journal article" date="2021" name="Evol. Appl.">
        <title>The genome of the Pyrenean desman and the effects of bottlenecks and inbreeding on the genomic landscape of an endangered species.</title>
        <authorList>
            <person name="Escoda L."/>
            <person name="Castresana J."/>
        </authorList>
    </citation>
    <scope>NUCLEOTIDE SEQUENCE</scope>
    <source>
        <strain evidence="1">IBE-C5619</strain>
    </source>
</reference>
<accession>A0A8J6AUL9</accession>
<protein>
    <submittedName>
        <fullName evidence="1">Ribonuclease P protein subunit p40</fullName>
    </submittedName>
</protein>
<organism evidence="1 2">
    <name type="scientific">Galemys pyrenaicus</name>
    <name type="common">Iberian desman</name>
    <name type="synonym">Pyrenean desman</name>
    <dbReference type="NCBI Taxonomy" id="202257"/>
    <lineage>
        <taxon>Eukaryota</taxon>
        <taxon>Metazoa</taxon>
        <taxon>Chordata</taxon>
        <taxon>Craniata</taxon>
        <taxon>Vertebrata</taxon>
        <taxon>Euteleostomi</taxon>
        <taxon>Mammalia</taxon>
        <taxon>Eutheria</taxon>
        <taxon>Laurasiatheria</taxon>
        <taxon>Eulipotyphla</taxon>
        <taxon>Talpidae</taxon>
        <taxon>Galemys</taxon>
    </lineage>
</organism>
<sequence>PLRSPTSLTSQATCTSWRPTAYSFQSLNVGCYQRTEKPGYRNWILLLKEFISVSSLHLNSSVFSSKKAHADRCRRINVDAIVFQLQNLVASDKTSPEHSEGSGVPGPRAELGVGAGWGCQGGPGMGVGQAVAAKAHLCLIASAILPEKVSFPLEQLCGYLLCRQPLSLRENEGGFRKQDCLYNLVIVNNQDYWLQIAFGAHNNWPS</sequence>
<evidence type="ECO:0000313" key="1">
    <source>
        <dbReference type="EMBL" id="KAG8524761.1"/>
    </source>
</evidence>
<dbReference type="AlphaFoldDB" id="A0A8J6AUL9"/>